<sequence>MRNSGSKGLAVILIVIGVLVITGKFIPLLSHVFGFFFGLIIAAAMIALGYYGIRRGNAFFGWIVLIIGVLVLLSKLAWLIVPAIGIGIVLYGISVFRHGRRQG</sequence>
<dbReference type="AlphaFoldDB" id="A0A1B1N2S6"/>
<evidence type="ECO:0000256" key="1">
    <source>
        <dbReference type="SAM" id="Phobius"/>
    </source>
</evidence>
<dbReference type="STRING" id="1462996.AWM70_14975"/>
<evidence type="ECO:0008006" key="4">
    <source>
        <dbReference type="Google" id="ProtNLM"/>
    </source>
</evidence>
<feature type="transmembrane region" description="Helical" evidence="1">
    <location>
        <begin position="58"/>
        <end position="73"/>
    </location>
</feature>
<feature type="transmembrane region" description="Helical" evidence="1">
    <location>
        <begin position="32"/>
        <end position="51"/>
    </location>
</feature>
<evidence type="ECO:0000313" key="3">
    <source>
        <dbReference type="Proteomes" id="UP000092573"/>
    </source>
</evidence>
<protein>
    <recommendedName>
        <fullName evidence="4">ABC transporter permease</fullName>
    </recommendedName>
</protein>
<dbReference type="Proteomes" id="UP000092573">
    <property type="component" value="Chromosome"/>
</dbReference>
<dbReference type="OrthoDB" id="2679996at2"/>
<proteinExistence type="predicted"/>
<dbReference type="RefSeq" id="WP_068697741.1">
    <property type="nucleotide sequence ID" value="NZ_CP014167.1"/>
</dbReference>
<keyword evidence="3" id="KW-1185">Reference proteome</keyword>
<keyword evidence="1" id="KW-0472">Membrane</keyword>
<accession>A0A1B1N2S6</accession>
<feature type="transmembrane region" description="Helical" evidence="1">
    <location>
        <begin position="7"/>
        <end position="26"/>
    </location>
</feature>
<gene>
    <name evidence="2" type="ORF">AWM70_14975</name>
</gene>
<organism evidence="2 3">
    <name type="scientific">Paenibacillus yonginensis</name>
    <dbReference type="NCBI Taxonomy" id="1462996"/>
    <lineage>
        <taxon>Bacteria</taxon>
        <taxon>Bacillati</taxon>
        <taxon>Bacillota</taxon>
        <taxon>Bacilli</taxon>
        <taxon>Bacillales</taxon>
        <taxon>Paenibacillaceae</taxon>
        <taxon>Paenibacillus</taxon>
    </lineage>
</organism>
<dbReference type="EMBL" id="CP014167">
    <property type="protein sequence ID" value="ANS75741.1"/>
    <property type="molecule type" value="Genomic_DNA"/>
</dbReference>
<feature type="transmembrane region" description="Helical" evidence="1">
    <location>
        <begin position="79"/>
        <end position="96"/>
    </location>
</feature>
<keyword evidence="1" id="KW-1133">Transmembrane helix</keyword>
<evidence type="ECO:0000313" key="2">
    <source>
        <dbReference type="EMBL" id="ANS75741.1"/>
    </source>
</evidence>
<name>A0A1B1N2S6_9BACL</name>
<dbReference type="KEGG" id="pyg:AWM70_14975"/>
<reference evidence="2 3" key="1">
    <citation type="submission" date="2016-01" db="EMBL/GenBank/DDBJ databases">
        <title>Complete Genome Sequence of Paenibacillus yonginensis DCY84, a novel Plant Growth-Promoting Bacteria with Elicitation of Induced Systemic Resistance.</title>
        <authorList>
            <person name="Kim Y.J."/>
            <person name="Yang D.C."/>
            <person name="Sukweenadhi J."/>
        </authorList>
    </citation>
    <scope>NUCLEOTIDE SEQUENCE [LARGE SCALE GENOMIC DNA]</scope>
    <source>
        <strain evidence="2 3">DCY84</strain>
    </source>
</reference>
<keyword evidence="1" id="KW-0812">Transmembrane</keyword>